<dbReference type="Pfam" id="PF19040">
    <property type="entry name" value="SGNH"/>
    <property type="match status" value="1"/>
</dbReference>
<gene>
    <name evidence="2" type="ORF">EYY96_20495</name>
</gene>
<organism evidence="2 3">
    <name type="scientific">Hafnia alvei</name>
    <dbReference type="NCBI Taxonomy" id="569"/>
    <lineage>
        <taxon>Bacteria</taxon>
        <taxon>Pseudomonadati</taxon>
        <taxon>Pseudomonadota</taxon>
        <taxon>Gammaproteobacteria</taxon>
        <taxon>Enterobacterales</taxon>
        <taxon>Hafniaceae</taxon>
        <taxon>Hafnia</taxon>
    </lineage>
</organism>
<protein>
    <recommendedName>
        <fullName evidence="1">SGNH domain-containing protein</fullName>
    </recommendedName>
</protein>
<dbReference type="EMBL" id="SITJ01000077">
    <property type="protein sequence ID" value="TBL65933.1"/>
    <property type="molecule type" value="Genomic_DNA"/>
</dbReference>
<sequence length="270" mass="30870">MKEFNSTQRESCFNSKSNDLREKCNIGAHTTPLKKALLIGDSNSNHFWSFFDVLGNQSNTSITAISSSSCLALPDIKQYKWGVGTKINDACLKNTKKYFNYIKTEKYGFVIIGELWSNYLHNIAKENGKPANESEAESAIYHALDNAITLIEKSGATPILIKEIAHMPKDYMDCFYSPYKERKNLKNNKYRCGFKITPSDTTWVERVFNKIENDHPKVIFINPRLIQCKDDHCLGNVDGKPIYRDSGHLTDYASYNFGLDFIKTYKNPLD</sequence>
<accession>A0ABD7PZU0</accession>
<dbReference type="InterPro" id="IPR043968">
    <property type="entry name" value="SGNH"/>
</dbReference>
<feature type="domain" description="SGNH" evidence="1">
    <location>
        <begin position="12"/>
        <end position="255"/>
    </location>
</feature>
<name>A0ABD7PZU0_HAFAL</name>
<dbReference type="AlphaFoldDB" id="A0ABD7PZU0"/>
<reference evidence="2 3" key="1">
    <citation type="submission" date="2019-02" db="EMBL/GenBank/DDBJ databases">
        <title>Comparative genomic analysis of the Hafnia genus genomes.</title>
        <authorList>
            <person name="Zhiqiu Y."/>
            <person name="Chao Y."/>
            <person name="Yuhui D."/>
            <person name="Di H."/>
            <person name="Bin L."/>
        </authorList>
    </citation>
    <scope>NUCLEOTIDE SEQUENCE [LARGE SCALE GENOMIC DNA]</scope>
    <source>
        <strain evidence="2 3">PCM_1210</strain>
    </source>
</reference>
<evidence type="ECO:0000259" key="1">
    <source>
        <dbReference type="Pfam" id="PF19040"/>
    </source>
</evidence>
<comment type="caution">
    <text evidence="2">The sequence shown here is derived from an EMBL/GenBank/DDBJ whole genome shotgun (WGS) entry which is preliminary data.</text>
</comment>
<evidence type="ECO:0000313" key="2">
    <source>
        <dbReference type="EMBL" id="TBL65933.1"/>
    </source>
</evidence>
<dbReference type="Proteomes" id="UP000291600">
    <property type="component" value="Unassembled WGS sequence"/>
</dbReference>
<evidence type="ECO:0000313" key="3">
    <source>
        <dbReference type="Proteomes" id="UP000291600"/>
    </source>
</evidence>
<proteinExistence type="predicted"/>